<dbReference type="EMBL" id="JAUSWN010000002">
    <property type="protein sequence ID" value="MDQ0478697.1"/>
    <property type="molecule type" value="Genomic_DNA"/>
</dbReference>
<keyword evidence="2" id="KW-0802">TPR repeat</keyword>
<dbReference type="SUPFAM" id="SSF55781">
    <property type="entry name" value="GAF domain-like"/>
    <property type="match status" value="1"/>
</dbReference>
<evidence type="ECO:0000259" key="3">
    <source>
        <dbReference type="PROSITE" id="PS50887"/>
    </source>
</evidence>
<dbReference type="InterPro" id="IPR019734">
    <property type="entry name" value="TPR_rpt"/>
</dbReference>
<dbReference type="Pfam" id="PF00990">
    <property type="entry name" value="GGDEF"/>
    <property type="match status" value="1"/>
</dbReference>
<dbReference type="Gene3D" id="3.40.50.300">
    <property type="entry name" value="P-loop containing nucleotide triphosphate hydrolases"/>
    <property type="match status" value="1"/>
</dbReference>
<dbReference type="SUPFAM" id="SSF56112">
    <property type="entry name" value="Protein kinase-like (PK-like)"/>
    <property type="match status" value="1"/>
</dbReference>
<dbReference type="SUPFAM" id="SSF52540">
    <property type="entry name" value="P-loop containing nucleoside triphosphate hydrolases"/>
    <property type="match status" value="1"/>
</dbReference>
<keyword evidence="5" id="KW-1185">Reference proteome</keyword>
<proteinExistence type="predicted"/>
<comment type="caution">
    <text evidence="4">The sequence shown here is derived from an EMBL/GenBank/DDBJ whole genome shotgun (WGS) entry which is preliminary data.</text>
</comment>
<dbReference type="SUPFAM" id="SSF48452">
    <property type="entry name" value="TPR-like"/>
    <property type="match status" value="2"/>
</dbReference>
<dbReference type="Gene3D" id="3.30.450.40">
    <property type="match status" value="1"/>
</dbReference>
<evidence type="ECO:0000313" key="5">
    <source>
        <dbReference type="Proteomes" id="UP001224418"/>
    </source>
</evidence>
<comment type="subcellular location">
    <subcellularLocation>
        <location evidence="1">Membrane</location>
        <topology evidence="1">Single-pass membrane protein</topology>
    </subcellularLocation>
</comment>
<dbReference type="Proteomes" id="UP001224418">
    <property type="component" value="Unassembled WGS sequence"/>
</dbReference>
<evidence type="ECO:0000256" key="2">
    <source>
        <dbReference type="PROSITE-ProRule" id="PRU00339"/>
    </source>
</evidence>
<reference evidence="4 5" key="1">
    <citation type="submission" date="2023-07" db="EMBL/GenBank/DDBJ databases">
        <title>Genomic Encyclopedia of Type Strains, Phase IV (KMG-IV): sequencing the most valuable type-strain genomes for metagenomic binning, comparative biology and taxonomic classification.</title>
        <authorList>
            <person name="Goeker M."/>
        </authorList>
    </citation>
    <scope>NUCLEOTIDE SEQUENCE [LARGE SCALE GENOMIC DNA]</scope>
    <source>
        <strain evidence="4 5">DSM 1400</strain>
    </source>
</reference>
<dbReference type="Pfam" id="PF13181">
    <property type="entry name" value="TPR_8"/>
    <property type="match status" value="3"/>
</dbReference>
<dbReference type="PROSITE" id="PS50887">
    <property type="entry name" value="GGDEF"/>
    <property type="match status" value="1"/>
</dbReference>
<dbReference type="InterPro" id="IPR043128">
    <property type="entry name" value="Rev_trsase/Diguanyl_cyclase"/>
</dbReference>
<dbReference type="SMART" id="SM00267">
    <property type="entry name" value="GGDEF"/>
    <property type="match status" value="1"/>
</dbReference>
<dbReference type="Gene3D" id="1.25.40.10">
    <property type="entry name" value="Tetratricopeptide repeat domain"/>
    <property type="match status" value="3"/>
</dbReference>
<dbReference type="SUPFAM" id="SSF55073">
    <property type="entry name" value="Nucleotide cyclase"/>
    <property type="match status" value="1"/>
</dbReference>
<dbReference type="InterPro" id="IPR050469">
    <property type="entry name" value="Diguanylate_Cyclase"/>
</dbReference>
<dbReference type="CDD" id="cd01949">
    <property type="entry name" value="GGDEF"/>
    <property type="match status" value="1"/>
</dbReference>
<evidence type="ECO:0000256" key="1">
    <source>
        <dbReference type="ARBA" id="ARBA00004167"/>
    </source>
</evidence>
<dbReference type="InterPro" id="IPR027417">
    <property type="entry name" value="P-loop_NTPase"/>
</dbReference>
<dbReference type="InterPro" id="IPR029787">
    <property type="entry name" value="Nucleotide_cyclase"/>
</dbReference>
<dbReference type="Pfam" id="PF13191">
    <property type="entry name" value="AAA_16"/>
    <property type="match status" value="1"/>
</dbReference>
<accession>A0ABU0JNN6</accession>
<dbReference type="PANTHER" id="PTHR45138:SF9">
    <property type="entry name" value="DIGUANYLATE CYCLASE DGCM-RELATED"/>
    <property type="match status" value="1"/>
</dbReference>
<dbReference type="PROSITE" id="PS50005">
    <property type="entry name" value="TPR"/>
    <property type="match status" value="2"/>
</dbReference>
<dbReference type="InterPro" id="IPR011990">
    <property type="entry name" value="TPR-like_helical_dom_sf"/>
</dbReference>
<dbReference type="RefSeq" id="WP_307354925.1">
    <property type="nucleotide sequence ID" value="NZ_BAAACJ010000008.1"/>
</dbReference>
<protein>
    <submittedName>
        <fullName evidence="4">Diguanylate cyclase (GGDEF)-like protein</fullName>
    </submittedName>
</protein>
<dbReference type="InterPro" id="IPR011009">
    <property type="entry name" value="Kinase-like_dom_sf"/>
</dbReference>
<dbReference type="Gene3D" id="1.10.510.10">
    <property type="entry name" value="Transferase(Phosphotransferase) domain 1"/>
    <property type="match status" value="1"/>
</dbReference>
<evidence type="ECO:0000313" key="4">
    <source>
        <dbReference type="EMBL" id="MDQ0478697.1"/>
    </source>
</evidence>
<dbReference type="InterPro" id="IPR029016">
    <property type="entry name" value="GAF-like_dom_sf"/>
</dbReference>
<dbReference type="NCBIfam" id="TIGR00254">
    <property type="entry name" value="GGDEF"/>
    <property type="match status" value="1"/>
</dbReference>
<sequence>MVDINEQIINKRFKILKQIQEKHYYSSVLIEDILNNNKVQRLTIIKEKNITKQLKSFYKEKIFTLLMVETENITKIYHYNNIIEVNDKCLNTPDLFYICENYEEQNFDKLKTYSDNEVLYLFIELLQSVNYLHIKGIAHNGICFKNISLCIINKRPKLILRDIITSKLNKEEMDYKVEVELFDKCNEKRNNMFQKDIHALGILLYSLIIREFNVNILKQVIINCKPYKGYKDTNTYFFTKLRHICMKMIGVNRPIYNNVSEIIVDINNSLNLNFSKFRKEELEKLNSICKLVGREREIKYVKEFFQQFKKGKADKNICLIHGEKGIGKTKLLNGIKRKLIINGEIVYDNLEFKSACNNGKDAYLSFVIKQILKQCDLEIIKKYRKELEKLFYITDNCLDKEILLQEKEKFRIVNRIGAFINEAYKFKKVMIILDDFHKTNEFTRYAIKYISSSSDRIFFVLASTDDDKLHAQVLKSISCDKYFKVNYVKIRELSDTDIESIIYNKLFIVNGNIAKVKSINSIAKGNPLIAEEIIKELYIKKKIVISKNGDWEFNYKDSELVIPLDVKKIIISKINTLSNEEKDILSKISLFYKPISYSNLMYILNFNKPEFENIIERLKEKGIIHVIETNKDILFNFYNRFLKDIFYYSLSFKRREISHKVIVKALEKLFYKDDVSVLDELIFQLEQLKDRAKLTQYYMEKSLILINKKRNNEALVYLKKSVDLYKRDEVDGRKAEIYYNMGKIYIEKGEFSKAERCLKNAFNISRKTKDNNYNIMILTNLMKIYVVNENCSSMKSIISSLEEYMKSCKDTRRNVQFLYQKGLYYSFKNEYKTSLEVCNKALELSEDNFNDLKGEIYNLRGYTYMELSMVEEAIYSLKISINYSRLGRNYRALHKAYTNLGVIYGDFLQDYTKAIQCIRMAEYVVLNSSSIVSKIRTKSNLGSLYLLTHQYGHALKNIKDALNLIKDKQTYEYVYCNIICCRVSIRNGDYREAYNSFREISLYTTKEMSLGKSRNRVEEYLAIIEFNLLFGQFEQAIEFIDIFRQIVNEDKSILKLYSQVYEQCIGIINNKNTEKCIRNVCDILNKNIIVNNKIDIVIFICVLLINNKQYGVMKNFIRENKEILFYNKVPTLVNIKMNFLSSFLYDDLDEREYILKNVLMMCKKNNFKQLFYKVAIELANIYNEKNEYEKAVVCYFLAYKNVRKLLSDIPKKYMNSYVFANNLQESYDNFIRLTIKIEGKTNIRKNLYELLQMEGEQYKPELKDYKFIMAARDIYNFYPDLKIKNLNDIFEYIQDDDYENLNIINKFIAYITLATRSMIVCNNGSGFKVITSNSSDMTLDELSEELLNKCRSRKSIEFDIKKDLVRICMPIISPEKYKEKNLKYDRRKNSSNISSLLGYVFIEIDCILKSFLPKETRKWTKINNLLYIILDKINLKKGAFYDRLTGALTRKYLDMSLQDIVENSSIYNYKFSVLMIDFDHFKHINDFYGHQVGDKVLAQCGNIIKNSLRKDDILGRYGGEELLVVLPGVDKNSAYEVGEKLRKYIENSILVEEKGKITVSMGVASYPEHSINVCELIDKADKALYLAKERGRNCVVTWDDSFNNTVKCTNSLSRFISKSFFQDDNPIFNMLELLELVKKDIDIKFKINNILEKMIDLTKSDKGYLFIIKNKQIIEEYGLSATMPQTISEFVFNESIVIKVIENRKGTFLIDWDFIEQYNENTNIPSWNSLIVIPIIYAENVIGIIYLSVPISKKEFDCSDFNMIELLSSVITPIIMDAVQIV</sequence>
<dbReference type="SMART" id="SM00028">
    <property type="entry name" value="TPR"/>
    <property type="match status" value="7"/>
</dbReference>
<dbReference type="InterPro" id="IPR000160">
    <property type="entry name" value="GGDEF_dom"/>
</dbReference>
<gene>
    <name evidence="4" type="ORF">QOZ93_000406</name>
</gene>
<dbReference type="Gene3D" id="3.30.70.270">
    <property type="match status" value="1"/>
</dbReference>
<feature type="repeat" description="TPR" evidence="2">
    <location>
        <begin position="735"/>
        <end position="768"/>
    </location>
</feature>
<dbReference type="InterPro" id="IPR041664">
    <property type="entry name" value="AAA_16"/>
</dbReference>
<feature type="domain" description="GGDEF" evidence="3">
    <location>
        <begin position="1469"/>
        <end position="1600"/>
    </location>
</feature>
<name>A0ABU0JNN6_HATLI</name>
<organism evidence="4 5">
    <name type="scientific">Hathewaya limosa</name>
    <name type="common">Clostridium limosum</name>
    <dbReference type="NCBI Taxonomy" id="1536"/>
    <lineage>
        <taxon>Bacteria</taxon>
        <taxon>Bacillati</taxon>
        <taxon>Bacillota</taxon>
        <taxon>Clostridia</taxon>
        <taxon>Eubacteriales</taxon>
        <taxon>Clostridiaceae</taxon>
        <taxon>Hathewaya</taxon>
    </lineage>
</organism>
<feature type="repeat" description="TPR" evidence="2">
    <location>
        <begin position="815"/>
        <end position="848"/>
    </location>
</feature>
<dbReference type="PANTHER" id="PTHR45138">
    <property type="entry name" value="REGULATORY COMPONENTS OF SENSORY TRANSDUCTION SYSTEM"/>
    <property type="match status" value="1"/>
</dbReference>